<sequence length="117" mass="12991">MTSEIQLLETMLMNANNSACRDGLLIHIKSKKKKNQPTEPYPFRRVGTVTHGLPGHSNNLHYGELEVPKLLEGIRLGYIKTNLPLSKEGTNPFFNSPPPPNSYVVDLTCSICTSIRG</sequence>
<reference evidence="1" key="1">
    <citation type="submission" date="2017-07" db="EMBL/GenBank/DDBJ databases">
        <authorList>
            <person name="Mikheyev A."/>
            <person name="Grau M."/>
        </authorList>
    </citation>
    <scope>NUCLEOTIDE SEQUENCE</scope>
    <source>
        <tissue evidence="1">Venom_gland</tissue>
    </source>
</reference>
<accession>A0A2D4F124</accession>
<reference evidence="1" key="2">
    <citation type="submission" date="2017-11" db="EMBL/GenBank/DDBJ databases">
        <title>Coralsnake Venomics: Analyses of Venom Gland Transcriptomes and Proteomes of Six Brazilian Taxa.</title>
        <authorList>
            <person name="Aird S.D."/>
            <person name="Jorge da Silva N."/>
            <person name="Qiu L."/>
            <person name="Villar-Briones A."/>
            <person name="Aparecida-Saddi V."/>
            <person name="Campos-Telles M.P."/>
            <person name="Grau M."/>
            <person name="Mikheyev A.S."/>
        </authorList>
    </citation>
    <scope>NUCLEOTIDE SEQUENCE</scope>
    <source>
        <tissue evidence="1">Venom_gland</tissue>
    </source>
</reference>
<organism evidence="1">
    <name type="scientific">Micrurus corallinus</name>
    <name type="common">Brazilian coral snake</name>
    <dbReference type="NCBI Taxonomy" id="54390"/>
    <lineage>
        <taxon>Eukaryota</taxon>
        <taxon>Metazoa</taxon>
        <taxon>Chordata</taxon>
        <taxon>Craniata</taxon>
        <taxon>Vertebrata</taxon>
        <taxon>Euteleostomi</taxon>
        <taxon>Lepidosauria</taxon>
        <taxon>Squamata</taxon>
        <taxon>Bifurcata</taxon>
        <taxon>Unidentata</taxon>
        <taxon>Episquamata</taxon>
        <taxon>Toxicofera</taxon>
        <taxon>Serpentes</taxon>
        <taxon>Colubroidea</taxon>
        <taxon>Elapidae</taxon>
        <taxon>Elapinae</taxon>
        <taxon>Micrurus</taxon>
    </lineage>
</organism>
<dbReference type="AlphaFoldDB" id="A0A2D4F124"/>
<evidence type="ECO:0000313" key="1">
    <source>
        <dbReference type="EMBL" id="LAA41202.1"/>
    </source>
</evidence>
<proteinExistence type="predicted"/>
<name>A0A2D4F124_MICCO</name>
<protein>
    <submittedName>
        <fullName evidence="1">Uncharacterized protein</fullName>
    </submittedName>
</protein>
<dbReference type="EMBL" id="IACJ01042088">
    <property type="protein sequence ID" value="LAA41202.1"/>
    <property type="molecule type" value="Transcribed_RNA"/>
</dbReference>
<dbReference type="EMBL" id="IACJ01042089">
    <property type="protein sequence ID" value="LAA41205.1"/>
    <property type="molecule type" value="Transcribed_RNA"/>
</dbReference>